<gene>
    <name evidence="4" type="ORF">DFQ01_109161</name>
</gene>
<dbReference type="GO" id="GO:0003677">
    <property type="term" value="F:DNA binding"/>
    <property type="evidence" value="ECO:0007669"/>
    <property type="project" value="UniProtKB-UniRule"/>
</dbReference>
<dbReference type="PANTHER" id="PTHR43479">
    <property type="entry name" value="ACREF/ENVCD OPERON REPRESSOR-RELATED"/>
    <property type="match status" value="1"/>
</dbReference>
<dbReference type="AlphaFoldDB" id="A0A2V2YUD3"/>
<comment type="caution">
    <text evidence="4">The sequence shown here is derived from an EMBL/GenBank/DDBJ whole genome shotgun (WGS) entry which is preliminary data.</text>
</comment>
<dbReference type="RefSeq" id="WP_110044569.1">
    <property type="nucleotide sequence ID" value="NZ_CP054613.1"/>
</dbReference>
<organism evidence="4 5">
    <name type="scientific">Paenibacillus cellulosilyticus</name>
    <dbReference type="NCBI Taxonomy" id="375489"/>
    <lineage>
        <taxon>Bacteria</taxon>
        <taxon>Bacillati</taxon>
        <taxon>Bacillota</taxon>
        <taxon>Bacilli</taxon>
        <taxon>Bacillales</taxon>
        <taxon>Paenibacillaceae</taxon>
        <taxon>Paenibacillus</taxon>
    </lineage>
</organism>
<keyword evidence="1 2" id="KW-0238">DNA-binding</keyword>
<feature type="domain" description="HTH tetR-type" evidence="3">
    <location>
        <begin position="9"/>
        <end position="69"/>
    </location>
</feature>
<evidence type="ECO:0000313" key="5">
    <source>
        <dbReference type="Proteomes" id="UP000246635"/>
    </source>
</evidence>
<evidence type="ECO:0000259" key="3">
    <source>
        <dbReference type="PROSITE" id="PS50977"/>
    </source>
</evidence>
<dbReference type="Gene3D" id="1.10.357.10">
    <property type="entry name" value="Tetracycline Repressor, domain 2"/>
    <property type="match status" value="1"/>
</dbReference>
<evidence type="ECO:0000256" key="1">
    <source>
        <dbReference type="ARBA" id="ARBA00023125"/>
    </source>
</evidence>
<name>A0A2V2YUD3_9BACL</name>
<dbReference type="PANTHER" id="PTHR43479:SF21">
    <property type="entry name" value="TRANSCRIPTIONAL REGULATOR, TETR FAMILY"/>
    <property type="match status" value="1"/>
</dbReference>
<feature type="DNA-binding region" description="H-T-H motif" evidence="2">
    <location>
        <begin position="32"/>
        <end position="51"/>
    </location>
</feature>
<dbReference type="InterPro" id="IPR050624">
    <property type="entry name" value="HTH-type_Tx_Regulator"/>
</dbReference>
<dbReference type="OrthoDB" id="113732at2"/>
<accession>A0A2V2YUD3</accession>
<dbReference type="PROSITE" id="PS50977">
    <property type="entry name" value="HTH_TETR_2"/>
    <property type="match status" value="1"/>
</dbReference>
<dbReference type="InterPro" id="IPR036271">
    <property type="entry name" value="Tet_transcr_reg_TetR-rel_C_sf"/>
</dbReference>
<dbReference type="Pfam" id="PF00440">
    <property type="entry name" value="TetR_N"/>
    <property type="match status" value="1"/>
</dbReference>
<dbReference type="InterPro" id="IPR001647">
    <property type="entry name" value="HTH_TetR"/>
</dbReference>
<reference evidence="4 5" key="1">
    <citation type="submission" date="2018-05" db="EMBL/GenBank/DDBJ databases">
        <title>Genomic Encyclopedia of Type Strains, Phase III (KMG-III): the genomes of soil and plant-associated and newly described type strains.</title>
        <authorList>
            <person name="Whitman W."/>
        </authorList>
    </citation>
    <scope>NUCLEOTIDE SEQUENCE [LARGE SCALE GENOMIC DNA]</scope>
    <source>
        <strain evidence="4 5">CECT 5696</strain>
    </source>
</reference>
<dbReference type="SUPFAM" id="SSF48498">
    <property type="entry name" value="Tetracyclin repressor-like, C-terminal domain"/>
    <property type="match status" value="1"/>
</dbReference>
<dbReference type="InterPro" id="IPR009057">
    <property type="entry name" value="Homeodomain-like_sf"/>
</dbReference>
<sequence>MNGFERRKSAIKEKMMNTVLEMLRTCEPRNIRIADIAAEADVSQVTIYNYFGNKEALIRESIKRYMDMNYARFEQFLDGNPTLKEIVRYTIQLDKETFETYSPAMFQQMLTSDPELASYIEVLYREQAAPMLVRMIEEGKKKGEIAESMPTATIMAYIGMLKMQSHTLLELAHQSGRSGEFMEEIINLFFYGIRGVEPSES</sequence>
<protein>
    <submittedName>
        <fullName evidence="4">TetR family transcriptional regulator</fullName>
    </submittedName>
</protein>
<evidence type="ECO:0000256" key="2">
    <source>
        <dbReference type="PROSITE-ProRule" id="PRU00335"/>
    </source>
</evidence>
<dbReference type="Gene3D" id="1.10.10.60">
    <property type="entry name" value="Homeodomain-like"/>
    <property type="match status" value="1"/>
</dbReference>
<keyword evidence="5" id="KW-1185">Reference proteome</keyword>
<dbReference type="SUPFAM" id="SSF46689">
    <property type="entry name" value="Homeodomain-like"/>
    <property type="match status" value="1"/>
</dbReference>
<dbReference type="EMBL" id="QGTQ01000009">
    <property type="protein sequence ID" value="PWW02536.1"/>
    <property type="molecule type" value="Genomic_DNA"/>
</dbReference>
<dbReference type="Proteomes" id="UP000246635">
    <property type="component" value="Unassembled WGS sequence"/>
</dbReference>
<evidence type="ECO:0000313" key="4">
    <source>
        <dbReference type="EMBL" id="PWW02536.1"/>
    </source>
</evidence>
<proteinExistence type="predicted"/>